<dbReference type="EMBL" id="CAQJ01000007">
    <property type="protein sequence ID" value="CCQ89398.1"/>
    <property type="molecule type" value="Genomic_DNA"/>
</dbReference>
<keyword evidence="3" id="KW-1185">Reference proteome</keyword>
<dbReference type="PROSITE" id="PS51257">
    <property type="entry name" value="PROKAR_LIPOPROTEIN"/>
    <property type="match status" value="1"/>
</dbReference>
<dbReference type="HOGENOM" id="CLU_617952_0_0_0"/>
<proteinExistence type="predicted"/>
<dbReference type="AlphaFoldDB" id="M1YV75"/>
<keyword evidence="1" id="KW-1133">Transmembrane helix</keyword>
<protein>
    <submittedName>
        <fullName evidence="2">Uncharacterized protein</fullName>
    </submittedName>
</protein>
<organism evidence="2 3">
    <name type="scientific">Nitrospina gracilis (strain 3/211)</name>
    <dbReference type="NCBI Taxonomy" id="1266370"/>
    <lineage>
        <taxon>Bacteria</taxon>
        <taxon>Pseudomonadati</taxon>
        <taxon>Nitrospinota/Tectimicrobiota group</taxon>
        <taxon>Nitrospinota</taxon>
        <taxon>Nitrospinia</taxon>
        <taxon>Nitrospinales</taxon>
        <taxon>Nitrospinaceae</taxon>
        <taxon>Nitrospina</taxon>
    </lineage>
</organism>
<dbReference type="Proteomes" id="UP000011704">
    <property type="component" value="Unassembled WGS sequence"/>
</dbReference>
<dbReference type="InParanoid" id="M1YV75"/>
<comment type="caution">
    <text evidence="2">The sequence shown here is derived from an EMBL/GenBank/DDBJ whole genome shotgun (WGS) entry which is preliminary data.</text>
</comment>
<keyword evidence="1" id="KW-0812">Transmembrane</keyword>
<accession>M1YV75</accession>
<sequence>MTDTTHRAGEDRDCRAPGRVSCGIFTLVQACIYGKVRLFTDHATPCGAYEPLTVLMSKPNFIRLFLRAAFQFPAFWLAACLLLAMPRPAWADSPLHFVVENKTFVYNQEHTNIDAINEGFTLIGNQTKTYFRYAIAPAVAVDVGAFLDFPFGEDDRVSGVDPIISLHWGFAPGWQFTAGTIDRNHPLHDAFFNDNLRYIEPIEQGFQIRGDTQHILQDTWLSWEERETQTKREKFAAGNYTQLKAGGFMVDAQVYWVHLGGQKNSGPGVWNNLSYGFGTGYTYHHSKILHPGSFLDNIGFTIHYLVNQDDPPGLPQVDEEGMALRVFATVWDTYVYGLFWEGGSAHFNSPRGDVTQPGVPLAKGDPFYKAEDFQEVGVIKTWTLGNNIYLTADARAQYILDRLVHIAHLNVTWRDSFALFEEFFSKKRPDPTRPPQTYWPQPR</sequence>
<evidence type="ECO:0000256" key="1">
    <source>
        <dbReference type="SAM" id="Phobius"/>
    </source>
</evidence>
<gene>
    <name evidence="2" type="ORF">NITGR_1040016</name>
</gene>
<feature type="transmembrane region" description="Helical" evidence="1">
    <location>
        <begin position="64"/>
        <end position="85"/>
    </location>
</feature>
<keyword evidence="1" id="KW-0472">Membrane</keyword>
<evidence type="ECO:0000313" key="3">
    <source>
        <dbReference type="Proteomes" id="UP000011704"/>
    </source>
</evidence>
<reference evidence="2 3" key="1">
    <citation type="journal article" date="2013" name="Front. Microbiol.">
        <title>The genome of Nitrospina gracilis illuminates the metabolism and evolution of the major marine nitrite oxidizer.</title>
        <authorList>
            <person name="Luecker S."/>
            <person name="Nowka B."/>
            <person name="Rattei T."/>
            <person name="Spieck E."/>
            <person name="and Daims H."/>
        </authorList>
    </citation>
    <scope>NUCLEOTIDE SEQUENCE [LARGE SCALE GENOMIC DNA]</scope>
    <source>
        <strain evidence="2 3">3/211</strain>
    </source>
</reference>
<name>M1YV75_NITG3</name>
<evidence type="ECO:0000313" key="2">
    <source>
        <dbReference type="EMBL" id="CCQ89398.1"/>
    </source>
</evidence>